<evidence type="ECO:0000256" key="4">
    <source>
        <dbReference type="SAM" id="MobiDB-lite"/>
    </source>
</evidence>
<feature type="region of interest" description="Disordered" evidence="4">
    <location>
        <begin position="1"/>
        <end position="20"/>
    </location>
</feature>
<protein>
    <submittedName>
        <fullName evidence="5">Uncharacterized protein</fullName>
    </submittedName>
</protein>
<comment type="caution">
    <text evidence="5">The sequence shown here is derived from an EMBL/GenBank/DDBJ whole genome shotgun (WGS) entry which is preliminary data.</text>
</comment>
<dbReference type="Pfam" id="PF13516">
    <property type="entry name" value="LRR_6"/>
    <property type="match status" value="2"/>
</dbReference>
<evidence type="ECO:0000313" key="5">
    <source>
        <dbReference type="EMBL" id="GKT29268.1"/>
    </source>
</evidence>
<keyword evidence="1" id="KW-0343">GTPase activation</keyword>
<gene>
    <name evidence="5" type="ORF">ADUPG1_014079</name>
</gene>
<keyword evidence="6" id="KW-1185">Reference proteome</keyword>
<dbReference type="EMBL" id="BQXS01013652">
    <property type="protein sequence ID" value="GKT29268.1"/>
    <property type="molecule type" value="Genomic_DNA"/>
</dbReference>
<evidence type="ECO:0000256" key="2">
    <source>
        <dbReference type="ARBA" id="ARBA00022614"/>
    </source>
</evidence>
<organism evidence="5 6">
    <name type="scientific">Aduncisulcus paluster</name>
    <dbReference type="NCBI Taxonomy" id="2918883"/>
    <lineage>
        <taxon>Eukaryota</taxon>
        <taxon>Metamonada</taxon>
        <taxon>Carpediemonas-like organisms</taxon>
        <taxon>Aduncisulcus</taxon>
    </lineage>
</organism>
<dbReference type="PANTHER" id="PTHR24113">
    <property type="entry name" value="RAN GTPASE-ACTIVATING PROTEIN 1"/>
    <property type="match status" value="1"/>
</dbReference>
<dbReference type="InterPro" id="IPR001611">
    <property type="entry name" value="Leu-rich_rpt"/>
</dbReference>
<dbReference type="PANTHER" id="PTHR24113:SF12">
    <property type="entry name" value="RAN GTPASE-ACTIVATING PROTEIN 1"/>
    <property type="match status" value="1"/>
</dbReference>
<evidence type="ECO:0000256" key="1">
    <source>
        <dbReference type="ARBA" id="ARBA00022468"/>
    </source>
</evidence>
<proteinExistence type="predicted"/>
<dbReference type="InterPro" id="IPR032675">
    <property type="entry name" value="LRR_dom_sf"/>
</dbReference>
<keyword evidence="3" id="KW-0677">Repeat</keyword>
<accession>A0ABQ5K9M8</accession>
<evidence type="ECO:0000256" key="3">
    <source>
        <dbReference type="ARBA" id="ARBA00022737"/>
    </source>
</evidence>
<dbReference type="Proteomes" id="UP001057375">
    <property type="component" value="Unassembled WGS sequence"/>
</dbReference>
<sequence length="209" mass="23178">MEDLNPSIVPLPPSAPRTQHGPHVLARAKKYITPTTKVHSYISDEISKRKEIEDASHRSAFPPAEREISLYKDACRSLEIHPKQSIIDVFRQGVPGGILDFSKDYIGDVNLIALSQALDATSLPIIEIYLNHNGIENPGVVCLCNVLKGSDHIRRVSLSYNNISDRAGKALLDLIESCPSLHSVDVIGTSFGQEIAVKIFEAMERRHYQ</sequence>
<keyword evidence="2" id="KW-0433">Leucine-rich repeat</keyword>
<dbReference type="SUPFAM" id="SSF52047">
    <property type="entry name" value="RNI-like"/>
    <property type="match status" value="1"/>
</dbReference>
<evidence type="ECO:0000313" key="6">
    <source>
        <dbReference type="Proteomes" id="UP001057375"/>
    </source>
</evidence>
<reference evidence="5" key="1">
    <citation type="submission" date="2022-03" db="EMBL/GenBank/DDBJ databases">
        <title>Draft genome sequence of Aduncisulcus paluster, a free-living microaerophilic Fornicata.</title>
        <authorList>
            <person name="Yuyama I."/>
            <person name="Kume K."/>
            <person name="Tamura T."/>
            <person name="Inagaki Y."/>
            <person name="Hashimoto T."/>
        </authorList>
    </citation>
    <scope>NUCLEOTIDE SEQUENCE</scope>
    <source>
        <strain evidence="5">NY0171</strain>
    </source>
</reference>
<name>A0ABQ5K9M8_9EUKA</name>
<dbReference type="Gene3D" id="3.80.10.10">
    <property type="entry name" value="Ribonuclease Inhibitor"/>
    <property type="match status" value="1"/>
</dbReference>
<dbReference type="InterPro" id="IPR027038">
    <property type="entry name" value="RanGap"/>
</dbReference>